<dbReference type="InterPro" id="IPR029063">
    <property type="entry name" value="SAM-dependent_MTases_sf"/>
</dbReference>
<dbReference type="Gene3D" id="3.40.50.150">
    <property type="entry name" value="Vaccinia Virus protein VP39"/>
    <property type="match status" value="1"/>
</dbReference>
<sequence length="218" mass="23795">MISPEQDNWDAYAEGTAKRADATLPTVHWTQYENHGPGAELIDSARRVLDLGFGSGAAVAALCRAGVDAEGVDLSPVAGKLAAERWPDVDSARFVLAEASDFLAHTDNTYDALISYFGAMWFTDPQRLLPPAYERLAPGGRLVFAQPPPIPGCYGPQGMYKGGFAGKATYVRRWCYTPETWKVLLEHHGFTRIEAREVVAPNPGHIATLLVQARKPNQ</sequence>
<dbReference type="GO" id="GO:0032259">
    <property type="term" value="P:methylation"/>
    <property type="evidence" value="ECO:0007669"/>
    <property type="project" value="UniProtKB-KW"/>
</dbReference>
<dbReference type="Proteomes" id="UP000254425">
    <property type="component" value="Chromosome"/>
</dbReference>
<gene>
    <name evidence="2" type="ORF">DVA86_18780</name>
</gene>
<name>A0A345XRX0_9ACTN</name>
<dbReference type="PANTHER" id="PTHR43861:SF1">
    <property type="entry name" value="TRANS-ACONITATE 2-METHYLTRANSFERASE"/>
    <property type="match status" value="1"/>
</dbReference>
<dbReference type="GO" id="GO:0008757">
    <property type="term" value="F:S-adenosylmethionine-dependent methyltransferase activity"/>
    <property type="evidence" value="ECO:0007669"/>
    <property type="project" value="InterPro"/>
</dbReference>
<evidence type="ECO:0000313" key="3">
    <source>
        <dbReference type="Proteomes" id="UP000254425"/>
    </source>
</evidence>
<dbReference type="Pfam" id="PF08241">
    <property type="entry name" value="Methyltransf_11"/>
    <property type="match status" value="1"/>
</dbReference>
<dbReference type="RefSeq" id="WP_208879786.1">
    <property type="nucleotide sequence ID" value="NZ_CP031320.1"/>
</dbReference>
<keyword evidence="2" id="KW-0808">Transferase</keyword>
<evidence type="ECO:0000313" key="2">
    <source>
        <dbReference type="EMBL" id="AXK34386.1"/>
    </source>
</evidence>
<dbReference type="GO" id="GO:0017000">
    <property type="term" value="P:antibiotic biosynthetic process"/>
    <property type="evidence" value="ECO:0007669"/>
    <property type="project" value="UniProtKB-ARBA"/>
</dbReference>
<feature type="domain" description="Methyltransferase type 11" evidence="1">
    <location>
        <begin position="49"/>
        <end position="144"/>
    </location>
</feature>
<dbReference type="PANTHER" id="PTHR43861">
    <property type="entry name" value="TRANS-ACONITATE 2-METHYLTRANSFERASE-RELATED"/>
    <property type="match status" value="1"/>
</dbReference>
<protein>
    <submittedName>
        <fullName evidence="2">Class I SAM-dependent methyltransferase</fullName>
    </submittedName>
</protein>
<keyword evidence="3" id="KW-1185">Reference proteome</keyword>
<reference evidence="2 3" key="1">
    <citation type="submission" date="2018-07" db="EMBL/GenBank/DDBJ databases">
        <title>Draft genome of the type strain Streptomyces armeniacus ATCC 15676.</title>
        <authorList>
            <person name="Labana P."/>
            <person name="Gosse J.T."/>
            <person name="Boddy C.N."/>
        </authorList>
    </citation>
    <scope>NUCLEOTIDE SEQUENCE [LARGE SCALE GENOMIC DNA]</scope>
    <source>
        <strain evidence="2 3">ATCC 15676</strain>
    </source>
</reference>
<dbReference type="SUPFAM" id="SSF53335">
    <property type="entry name" value="S-adenosyl-L-methionine-dependent methyltransferases"/>
    <property type="match status" value="1"/>
</dbReference>
<dbReference type="CDD" id="cd02440">
    <property type="entry name" value="AdoMet_MTases"/>
    <property type="match status" value="1"/>
</dbReference>
<proteinExistence type="predicted"/>
<organism evidence="2 3">
    <name type="scientific">Streptomyces armeniacus</name>
    <dbReference type="NCBI Taxonomy" id="83291"/>
    <lineage>
        <taxon>Bacteria</taxon>
        <taxon>Bacillati</taxon>
        <taxon>Actinomycetota</taxon>
        <taxon>Actinomycetes</taxon>
        <taxon>Kitasatosporales</taxon>
        <taxon>Streptomycetaceae</taxon>
        <taxon>Streptomyces</taxon>
    </lineage>
</organism>
<dbReference type="AlphaFoldDB" id="A0A345XRX0"/>
<keyword evidence="2" id="KW-0489">Methyltransferase</keyword>
<accession>A0A345XRX0</accession>
<dbReference type="EMBL" id="CP031320">
    <property type="protein sequence ID" value="AXK34386.1"/>
    <property type="molecule type" value="Genomic_DNA"/>
</dbReference>
<evidence type="ECO:0000259" key="1">
    <source>
        <dbReference type="Pfam" id="PF08241"/>
    </source>
</evidence>
<dbReference type="InterPro" id="IPR013216">
    <property type="entry name" value="Methyltransf_11"/>
</dbReference>
<dbReference type="KEGG" id="sarm:DVA86_18780"/>